<feature type="domain" description="Protein FecR C-terminal" evidence="3">
    <location>
        <begin position="275"/>
        <end position="341"/>
    </location>
</feature>
<dbReference type="PANTHER" id="PTHR30273">
    <property type="entry name" value="PERIPLASMIC SIGNAL SENSOR AND SIGMA FACTOR ACTIVATOR FECR-RELATED"/>
    <property type="match status" value="1"/>
</dbReference>
<dbReference type="eggNOG" id="COG3712">
    <property type="taxonomic scope" value="Bacteria"/>
</dbReference>
<keyword evidence="5" id="KW-1185">Reference proteome</keyword>
<dbReference type="InterPro" id="IPR032508">
    <property type="entry name" value="FecR_C"/>
</dbReference>
<accession>L0FY53</accession>
<keyword evidence="1" id="KW-1133">Transmembrane helix</keyword>
<evidence type="ECO:0000259" key="2">
    <source>
        <dbReference type="Pfam" id="PF04773"/>
    </source>
</evidence>
<feature type="domain" description="FecR protein" evidence="2">
    <location>
        <begin position="132"/>
        <end position="226"/>
    </location>
</feature>
<evidence type="ECO:0000259" key="3">
    <source>
        <dbReference type="Pfam" id="PF16344"/>
    </source>
</evidence>
<dbReference type="RefSeq" id="WP_015265788.1">
    <property type="nucleotide sequence ID" value="NC_019904.1"/>
</dbReference>
<evidence type="ECO:0000313" key="5">
    <source>
        <dbReference type="Proteomes" id="UP000010796"/>
    </source>
</evidence>
<organism evidence="4 5">
    <name type="scientific">Echinicola vietnamensis (strain DSM 17526 / LMG 23754 / KMM 6221)</name>
    <dbReference type="NCBI Taxonomy" id="926556"/>
    <lineage>
        <taxon>Bacteria</taxon>
        <taxon>Pseudomonadati</taxon>
        <taxon>Bacteroidota</taxon>
        <taxon>Cytophagia</taxon>
        <taxon>Cytophagales</taxon>
        <taxon>Cyclobacteriaceae</taxon>
        <taxon>Echinicola</taxon>
    </lineage>
</organism>
<dbReference type="PANTHER" id="PTHR30273:SF2">
    <property type="entry name" value="PROTEIN FECR"/>
    <property type="match status" value="1"/>
</dbReference>
<dbReference type="Proteomes" id="UP000010796">
    <property type="component" value="Chromosome"/>
</dbReference>
<dbReference type="PIRSF" id="PIRSF018266">
    <property type="entry name" value="FecR"/>
    <property type="match status" value="1"/>
</dbReference>
<name>L0FY53_ECHVK</name>
<keyword evidence="1" id="KW-0472">Membrane</keyword>
<dbReference type="InterPro" id="IPR012373">
    <property type="entry name" value="Ferrdict_sens_TM"/>
</dbReference>
<dbReference type="Gene3D" id="2.60.120.1440">
    <property type="match status" value="1"/>
</dbReference>
<sequence length="346" mass="40041">MENDPAHIARVIYLLKKQAGNQRLELSEQVELSNWINQSPKNKQLFEQLQDSTQRDQWLDQINGYNTSQALERVHNRINRPSFTREQTPESQTRVLRKMILSIAASLVILLGIGYFFRFELLSILAPVKMETMLTHKMERKTITLPDGTQVWLSPRSILEYPEEFRGPVREVNLKGEAFFEVQSDKQHPFIIHSELLETKVLGTSFNLTAYEGDKEVRVTLLEGVVSLKVAGEKNKSPTILHPNEQAVFEKENRSIRKEVVTNARKYLSRRNGIFRYEATSLDEVVRDMALQYGVKIQLDSSLTNREFYGTMSTEDELVVMLEKIGLVMNAGWFKMSENTYRIKPK</sequence>
<protein>
    <submittedName>
        <fullName evidence="4">Fe2+-dicitrate sensor, membrane component</fullName>
    </submittedName>
</protein>
<dbReference type="OrthoDB" id="645173at2"/>
<dbReference type="EMBL" id="CP003346">
    <property type="protein sequence ID" value="AGA78227.1"/>
    <property type="molecule type" value="Genomic_DNA"/>
</dbReference>
<evidence type="ECO:0000256" key="1">
    <source>
        <dbReference type="SAM" id="Phobius"/>
    </source>
</evidence>
<dbReference type="KEGG" id="evi:Echvi_1973"/>
<dbReference type="PATRIC" id="fig|926556.3.peg.2090"/>
<dbReference type="FunFam" id="2.60.120.1440:FF:000001">
    <property type="entry name" value="Putative anti-sigma factor"/>
    <property type="match status" value="1"/>
</dbReference>
<dbReference type="AlphaFoldDB" id="L0FY53"/>
<dbReference type="STRING" id="926556.Echvi_1973"/>
<gene>
    <name evidence="4" type="ordered locus">Echvi_1973</name>
</gene>
<reference evidence="5" key="1">
    <citation type="submission" date="2012-02" db="EMBL/GenBank/DDBJ databases">
        <title>The complete genome of Echinicola vietnamensis DSM 17526.</title>
        <authorList>
            <person name="Lucas S."/>
            <person name="Copeland A."/>
            <person name="Lapidus A."/>
            <person name="Glavina del Rio T."/>
            <person name="Dalin E."/>
            <person name="Tice H."/>
            <person name="Bruce D."/>
            <person name="Goodwin L."/>
            <person name="Pitluck S."/>
            <person name="Peters L."/>
            <person name="Ovchinnikova G."/>
            <person name="Teshima H."/>
            <person name="Kyrpides N."/>
            <person name="Mavromatis K."/>
            <person name="Ivanova N."/>
            <person name="Brettin T."/>
            <person name="Detter J.C."/>
            <person name="Han C."/>
            <person name="Larimer F."/>
            <person name="Land M."/>
            <person name="Hauser L."/>
            <person name="Markowitz V."/>
            <person name="Cheng J.-F."/>
            <person name="Hugenholtz P."/>
            <person name="Woyke T."/>
            <person name="Wu D."/>
            <person name="Brambilla E."/>
            <person name="Klenk H.-P."/>
            <person name="Eisen J.A."/>
        </authorList>
    </citation>
    <scope>NUCLEOTIDE SEQUENCE [LARGE SCALE GENOMIC DNA]</scope>
    <source>
        <strain evidence="5">DSM 17526 / LMG 23754 / KMM 6221</strain>
    </source>
</reference>
<feature type="transmembrane region" description="Helical" evidence="1">
    <location>
        <begin position="99"/>
        <end position="117"/>
    </location>
</feature>
<dbReference type="Pfam" id="PF16344">
    <property type="entry name" value="FecR_C"/>
    <property type="match status" value="1"/>
</dbReference>
<dbReference type="HOGENOM" id="CLU_050192_2_2_10"/>
<dbReference type="Gene3D" id="3.55.50.30">
    <property type="match status" value="1"/>
</dbReference>
<dbReference type="Pfam" id="PF04773">
    <property type="entry name" value="FecR"/>
    <property type="match status" value="1"/>
</dbReference>
<dbReference type="GO" id="GO:0016989">
    <property type="term" value="F:sigma factor antagonist activity"/>
    <property type="evidence" value="ECO:0007669"/>
    <property type="project" value="TreeGrafter"/>
</dbReference>
<proteinExistence type="predicted"/>
<keyword evidence="1" id="KW-0812">Transmembrane</keyword>
<evidence type="ECO:0000313" key="4">
    <source>
        <dbReference type="EMBL" id="AGA78227.1"/>
    </source>
</evidence>
<dbReference type="InterPro" id="IPR006860">
    <property type="entry name" value="FecR"/>
</dbReference>